<dbReference type="PATRIC" id="fig|1619039.3.peg.152"/>
<dbReference type="NCBIfam" id="TIGR00096">
    <property type="entry name" value="16S rRNA (cytidine(1402)-2'-O)-methyltransferase"/>
    <property type="match status" value="1"/>
</dbReference>
<dbReference type="FunFam" id="3.30.950.10:FF:000002">
    <property type="entry name" value="Ribosomal RNA small subunit methyltransferase I"/>
    <property type="match status" value="1"/>
</dbReference>
<protein>
    <recommendedName>
        <fullName evidence="6">Ribosomal RNA small subunit methyltransferase I</fullName>
        <ecNumber evidence="6">2.1.1.198</ecNumber>
    </recommendedName>
    <alternativeName>
        <fullName evidence="6">16S rRNA 2'-O-ribose C1402 methyltransferase</fullName>
    </alternativeName>
    <alternativeName>
        <fullName evidence="6">rRNA (cytidine-2'-O-)-methyltransferase RsmI</fullName>
    </alternativeName>
</protein>
<dbReference type="EMBL" id="LCDO01000001">
    <property type="protein sequence ID" value="KKS57502.1"/>
    <property type="molecule type" value="Genomic_DNA"/>
</dbReference>
<evidence type="ECO:0000256" key="6">
    <source>
        <dbReference type="HAMAP-Rule" id="MF_01877"/>
    </source>
</evidence>
<evidence type="ECO:0000259" key="7">
    <source>
        <dbReference type="Pfam" id="PF00590"/>
    </source>
</evidence>
<keyword evidence="4 6" id="KW-0808">Transferase</keyword>
<dbReference type="PIRSF" id="PIRSF005917">
    <property type="entry name" value="MTase_YraL"/>
    <property type="match status" value="1"/>
</dbReference>
<reference evidence="8 9" key="1">
    <citation type="journal article" date="2015" name="Nature">
        <title>rRNA introns, odd ribosomes, and small enigmatic genomes across a large radiation of phyla.</title>
        <authorList>
            <person name="Brown C.T."/>
            <person name="Hug L.A."/>
            <person name="Thomas B.C."/>
            <person name="Sharon I."/>
            <person name="Castelle C.J."/>
            <person name="Singh A."/>
            <person name="Wilkins M.J."/>
            <person name="Williams K.H."/>
            <person name="Banfield J.F."/>
        </authorList>
    </citation>
    <scope>NUCLEOTIDE SEQUENCE [LARGE SCALE GENOMIC DNA]</scope>
</reference>
<dbReference type="InterPro" id="IPR035996">
    <property type="entry name" value="4pyrrol_Methylase_sf"/>
</dbReference>
<comment type="catalytic activity">
    <reaction evidence="6">
        <text>cytidine(1402) in 16S rRNA + S-adenosyl-L-methionine = 2'-O-methylcytidine(1402) in 16S rRNA + S-adenosyl-L-homocysteine + H(+)</text>
        <dbReference type="Rhea" id="RHEA:42924"/>
        <dbReference type="Rhea" id="RHEA-COMP:10285"/>
        <dbReference type="Rhea" id="RHEA-COMP:10286"/>
        <dbReference type="ChEBI" id="CHEBI:15378"/>
        <dbReference type="ChEBI" id="CHEBI:57856"/>
        <dbReference type="ChEBI" id="CHEBI:59789"/>
        <dbReference type="ChEBI" id="CHEBI:74495"/>
        <dbReference type="ChEBI" id="CHEBI:82748"/>
        <dbReference type="EC" id="2.1.1.198"/>
    </reaction>
</comment>
<evidence type="ECO:0000256" key="5">
    <source>
        <dbReference type="ARBA" id="ARBA00022691"/>
    </source>
</evidence>
<comment type="function">
    <text evidence="6">Catalyzes the 2'-O-methylation of the ribose of cytidine 1402 (C1402) in 16S rRNA.</text>
</comment>
<comment type="similarity">
    <text evidence="6">Belongs to the methyltransferase superfamily. RsmI family.</text>
</comment>
<keyword evidence="3 6" id="KW-0489">Methyltransferase</keyword>
<dbReference type="InterPro" id="IPR000878">
    <property type="entry name" value="4pyrrol_Mease"/>
</dbReference>
<gene>
    <name evidence="6" type="primary">rsmI</name>
    <name evidence="8" type="ORF">UV20_C0001G0142</name>
</gene>
<dbReference type="EC" id="2.1.1.198" evidence="6"/>
<feature type="domain" description="Tetrapyrrole methylase" evidence="7">
    <location>
        <begin position="6"/>
        <end position="204"/>
    </location>
</feature>
<dbReference type="PANTHER" id="PTHR46111">
    <property type="entry name" value="RIBOSOMAL RNA SMALL SUBUNIT METHYLTRANSFERASE I"/>
    <property type="match status" value="1"/>
</dbReference>
<name>A0A0G1A8X2_9BACT</name>
<dbReference type="GO" id="GO:0070677">
    <property type="term" value="F:rRNA (cytosine-2'-O-)-methyltransferase activity"/>
    <property type="evidence" value="ECO:0007669"/>
    <property type="project" value="UniProtKB-UniRule"/>
</dbReference>
<dbReference type="Pfam" id="PF00590">
    <property type="entry name" value="TP_methylase"/>
    <property type="match status" value="1"/>
</dbReference>
<evidence type="ECO:0000256" key="3">
    <source>
        <dbReference type="ARBA" id="ARBA00022603"/>
    </source>
</evidence>
<evidence type="ECO:0000256" key="1">
    <source>
        <dbReference type="ARBA" id="ARBA00022490"/>
    </source>
</evidence>
<dbReference type="Gene3D" id="3.30.950.10">
    <property type="entry name" value="Methyltransferase, Cobalt-precorrin-4 Transmethylase, Domain 2"/>
    <property type="match status" value="1"/>
</dbReference>
<accession>A0A0G1A8X2</accession>
<sequence>MNSGILYIVATPIGNLKDVTARALETLKDVDYILCEDTRDSQKLLSPFGITTKTLSLHQHSPEKRFKEVLGLLENGKNLALITDAGTPGISDPGNLLIDFLIKNNSDLKIVPIPGPSALIAALSISGFSTDKFYFAGFPPLKNKREKFFKELAVIKNTIVLYESTHRILRTLEDIKNNFESNKKIVVCRELTKQFETIYRATVVNIADLLNAGSLKGEFVVVIEN</sequence>
<dbReference type="PANTHER" id="PTHR46111:SF1">
    <property type="entry name" value="RIBOSOMAL RNA SMALL SUBUNIT METHYLTRANSFERASE I"/>
    <property type="match status" value="1"/>
</dbReference>
<keyword evidence="5 6" id="KW-0949">S-adenosyl-L-methionine</keyword>
<evidence type="ECO:0000313" key="8">
    <source>
        <dbReference type="EMBL" id="KKS57502.1"/>
    </source>
</evidence>
<dbReference type="InterPro" id="IPR014777">
    <property type="entry name" value="4pyrrole_Mease_sub1"/>
</dbReference>
<keyword evidence="1 6" id="KW-0963">Cytoplasm</keyword>
<keyword evidence="2 6" id="KW-0698">rRNA processing</keyword>
<comment type="caution">
    <text evidence="8">The sequence shown here is derived from an EMBL/GenBank/DDBJ whole genome shotgun (WGS) entry which is preliminary data.</text>
</comment>
<evidence type="ECO:0000313" key="9">
    <source>
        <dbReference type="Proteomes" id="UP000034837"/>
    </source>
</evidence>
<proteinExistence type="inferred from homology"/>
<organism evidence="8 9">
    <name type="scientific">Candidatus Magasanikbacteria bacterium GW2011_GWA2_42_32</name>
    <dbReference type="NCBI Taxonomy" id="1619039"/>
    <lineage>
        <taxon>Bacteria</taxon>
        <taxon>Candidatus Magasanikiibacteriota</taxon>
    </lineage>
</organism>
<dbReference type="CDD" id="cd11648">
    <property type="entry name" value="RsmI"/>
    <property type="match status" value="1"/>
</dbReference>
<dbReference type="GO" id="GO:0005737">
    <property type="term" value="C:cytoplasm"/>
    <property type="evidence" value="ECO:0007669"/>
    <property type="project" value="UniProtKB-SubCell"/>
</dbReference>
<dbReference type="Gene3D" id="3.40.1010.10">
    <property type="entry name" value="Cobalt-precorrin-4 Transmethylase, Domain 1"/>
    <property type="match status" value="1"/>
</dbReference>
<dbReference type="SUPFAM" id="SSF53790">
    <property type="entry name" value="Tetrapyrrole methylase"/>
    <property type="match status" value="1"/>
</dbReference>
<dbReference type="AlphaFoldDB" id="A0A0G1A8X2"/>
<dbReference type="Proteomes" id="UP000034837">
    <property type="component" value="Unassembled WGS sequence"/>
</dbReference>
<evidence type="ECO:0000256" key="2">
    <source>
        <dbReference type="ARBA" id="ARBA00022552"/>
    </source>
</evidence>
<comment type="subcellular location">
    <subcellularLocation>
        <location evidence="6">Cytoplasm</location>
    </subcellularLocation>
</comment>
<dbReference type="HAMAP" id="MF_01877">
    <property type="entry name" value="16SrRNA_methyltr_I"/>
    <property type="match status" value="1"/>
</dbReference>
<dbReference type="InterPro" id="IPR008189">
    <property type="entry name" value="rRNA_ssu_MeTfrase_I"/>
</dbReference>
<evidence type="ECO:0000256" key="4">
    <source>
        <dbReference type="ARBA" id="ARBA00022679"/>
    </source>
</evidence>
<dbReference type="InterPro" id="IPR014776">
    <property type="entry name" value="4pyrrole_Mease_sub2"/>
</dbReference>